<feature type="compositionally biased region" description="Pro residues" evidence="1">
    <location>
        <begin position="32"/>
        <end position="41"/>
    </location>
</feature>
<keyword evidence="3" id="KW-1185">Reference proteome</keyword>
<feature type="region of interest" description="Disordered" evidence="1">
    <location>
        <begin position="1"/>
        <end position="49"/>
    </location>
</feature>
<organism evidence="2 3">
    <name type="scientific">Streptomyces graminofaciens</name>
    <dbReference type="NCBI Taxonomy" id="68212"/>
    <lineage>
        <taxon>Bacteria</taxon>
        <taxon>Bacillati</taxon>
        <taxon>Actinomycetota</taxon>
        <taxon>Actinomycetes</taxon>
        <taxon>Kitasatosporales</taxon>
        <taxon>Streptomycetaceae</taxon>
        <taxon>Streptomyces</taxon>
    </lineage>
</organism>
<dbReference type="RefSeq" id="WP_286249453.1">
    <property type="nucleotide sequence ID" value="NZ_AP018448.1"/>
</dbReference>
<accession>A0ABN5VDE4</accession>
<dbReference type="Proteomes" id="UP001321542">
    <property type="component" value="Chromosome"/>
</dbReference>
<reference evidence="2 3" key="1">
    <citation type="journal article" date="2010" name="ChemBioChem">
        <title>Cloning and characterization of the biosynthetic gene cluster of 16-membered macrolide antibiotic FD-891: involvement of a dual functional cytochrome P450 monooxygenase catalyzing epoxidation and hydroxylation.</title>
        <authorList>
            <person name="Kudo F."/>
            <person name="Motegi A."/>
            <person name="Mizoue K."/>
            <person name="Eguchi T."/>
        </authorList>
    </citation>
    <scope>NUCLEOTIDE SEQUENCE [LARGE SCALE GENOMIC DNA]</scope>
    <source>
        <strain evidence="2 3">A-8890</strain>
    </source>
</reference>
<protein>
    <submittedName>
        <fullName evidence="2">Uncharacterized protein</fullName>
    </submittedName>
</protein>
<dbReference type="EMBL" id="AP018448">
    <property type="protein sequence ID" value="BBC30782.1"/>
    <property type="molecule type" value="Genomic_DNA"/>
</dbReference>
<name>A0ABN5VDE4_9ACTN</name>
<reference evidence="2 3" key="2">
    <citation type="journal article" date="2023" name="ChemBioChem">
        <title>Acyltransferase Domain Exchange between Two Independent Type I Polyketide Synthases in the Same Producer Strain of Macrolide Antibiotics.</title>
        <authorList>
            <person name="Kudo F."/>
            <person name="Kishikawa K."/>
            <person name="Tsuboi K."/>
            <person name="Kido T."/>
            <person name="Usui T."/>
            <person name="Hashimoto J."/>
            <person name="Shin-Ya K."/>
            <person name="Miyanaga A."/>
            <person name="Eguchi T."/>
        </authorList>
    </citation>
    <scope>NUCLEOTIDE SEQUENCE [LARGE SCALE GENOMIC DNA]</scope>
    <source>
        <strain evidence="2 3">A-8890</strain>
    </source>
</reference>
<evidence type="ECO:0000313" key="2">
    <source>
        <dbReference type="EMBL" id="BBC30782.1"/>
    </source>
</evidence>
<sequence>MATAADLKILRAHYDPPPDLDALLKQTRTTPGTPPAPPQPQPGSGGPRR</sequence>
<evidence type="ECO:0000313" key="3">
    <source>
        <dbReference type="Proteomes" id="UP001321542"/>
    </source>
</evidence>
<gene>
    <name evidence="2" type="ORF">SGFS_020760</name>
</gene>
<proteinExistence type="predicted"/>
<evidence type="ECO:0000256" key="1">
    <source>
        <dbReference type="SAM" id="MobiDB-lite"/>
    </source>
</evidence>